<gene>
    <name evidence="1" type="ORF">VP01_315g4</name>
</gene>
<accession>A0A0L6UZ02</accession>
<evidence type="ECO:0000313" key="2">
    <source>
        <dbReference type="Proteomes" id="UP000037035"/>
    </source>
</evidence>
<reference evidence="1 2" key="1">
    <citation type="submission" date="2015-08" db="EMBL/GenBank/DDBJ databases">
        <title>Next Generation Sequencing and Analysis of the Genome of Puccinia sorghi L Schw, the Causal Agent of Maize Common Rust.</title>
        <authorList>
            <person name="Rochi L."/>
            <person name="Burguener G."/>
            <person name="Darino M."/>
            <person name="Turjanski A."/>
            <person name="Kreff E."/>
            <person name="Dieguez M.J."/>
            <person name="Sacco F."/>
        </authorList>
    </citation>
    <scope>NUCLEOTIDE SEQUENCE [LARGE SCALE GENOMIC DNA]</scope>
    <source>
        <strain evidence="1 2">RO10H11247</strain>
    </source>
</reference>
<dbReference type="Proteomes" id="UP000037035">
    <property type="component" value="Unassembled WGS sequence"/>
</dbReference>
<dbReference type="EMBL" id="LAVV01008124">
    <property type="protein sequence ID" value="KNZ53709.1"/>
    <property type="molecule type" value="Genomic_DNA"/>
</dbReference>
<sequence length="91" mass="9993">MVAASYQLNPSPRSEGLVTLTGARRPSAKRSFRKRTCSPSTFCIPIPAMKQLAWAASGTPHTKLTPKAFVPNFITSADPAIAYLRRFWGKL</sequence>
<dbReference type="AlphaFoldDB" id="A0A0L6UZ02"/>
<evidence type="ECO:0000313" key="1">
    <source>
        <dbReference type="EMBL" id="KNZ53709.1"/>
    </source>
</evidence>
<name>A0A0L6UZ02_9BASI</name>
<comment type="caution">
    <text evidence="1">The sequence shown here is derived from an EMBL/GenBank/DDBJ whole genome shotgun (WGS) entry which is preliminary data.</text>
</comment>
<dbReference type="VEuPathDB" id="FungiDB:VP01_315g4"/>
<protein>
    <submittedName>
        <fullName evidence="1">Uncharacterized protein</fullName>
    </submittedName>
</protein>
<proteinExistence type="predicted"/>
<keyword evidence="2" id="KW-1185">Reference proteome</keyword>
<organism evidence="1 2">
    <name type="scientific">Puccinia sorghi</name>
    <dbReference type="NCBI Taxonomy" id="27349"/>
    <lineage>
        <taxon>Eukaryota</taxon>
        <taxon>Fungi</taxon>
        <taxon>Dikarya</taxon>
        <taxon>Basidiomycota</taxon>
        <taxon>Pucciniomycotina</taxon>
        <taxon>Pucciniomycetes</taxon>
        <taxon>Pucciniales</taxon>
        <taxon>Pucciniaceae</taxon>
        <taxon>Puccinia</taxon>
    </lineage>
</organism>